<organism evidence="1 2">
    <name type="scientific">Natronogracilivirga saccharolytica</name>
    <dbReference type="NCBI Taxonomy" id="2812953"/>
    <lineage>
        <taxon>Bacteria</taxon>
        <taxon>Pseudomonadati</taxon>
        <taxon>Balneolota</taxon>
        <taxon>Balneolia</taxon>
        <taxon>Balneolales</taxon>
        <taxon>Cyclonatronaceae</taxon>
        <taxon>Natronogracilivirga</taxon>
    </lineage>
</organism>
<dbReference type="AlphaFoldDB" id="A0A8J7RG61"/>
<gene>
    <name evidence="1" type="ORF">NATSA_01300</name>
</gene>
<name>A0A8J7RG61_9BACT</name>
<keyword evidence="2" id="KW-1185">Reference proteome</keyword>
<reference evidence="1" key="1">
    <citation type="submission" date="2021-02" db="EMBL/GenBank/DDBJ databases">
        <title>Natronogracilivirga saccharolytica gen. nov. sp. nov. a new anaerobic, haloalkiliphilic carbohydrate-fermenting bacterium from soda lake and proposing of Cyclonatronumiaceae fam. nov. in the phylum Balneolaeota.</title>
        <authorList>
            <person name="Zhilina T.N."/>
            <person name="Sorokin D.Y."/>
            <person name="Zavarzina D.G."/>
            <person name="Toshchakov S.V."/>
            <person name="Kublanov I.V."/>
        </authorList>
    </citation>
    <scope>NUCLEOTIDE SEQUENCE</scope>
    <source>
        <strain evidence="1">Z-1702</strain>
    </source>
</reference>
<dbReference type="EMBL" id="JAFIDN010000001">
    <property type="protein sequence ID" value="MBP3191290.1"/>
    <property type="molecule type" value="Genomic_DNA"/>
</dbReference>
<evidence type="ECO:0000313" key="1">
    <source>
        <dbReference type="EMBL" id="MBP3191290.1"/>
    </source>
</evidence>
<protein>
    <submittedName>
        <fullName evidence="1">Uncharacterized protein</fullName>
    </submittedName>
</protein>
<sequence>MITIIVSMSTLFPTVVYSASYFDKSDTVETWEGSLRLFGNEPFTMIALVTDEEERWFLEMEEEELQYLWHNRQGRIRITGIPIVKNIAGRSENVIVVKKHEWIKNRPDADSPH</sequence>
<proteinExistence type="predicted"/>
<evidence type="ECO:0000313" key="2">
    <source>
        <dbReference type="Proteomes" id="UP000673975"/>
    </source>
</evidence>
<accession>A0A8J7RG61</accession>
<comment type="caution">
    <text evidence="1">The sequence shown here is derived from an EMBL/GenBank/DDBJ whole genome shotgun (WGS) entry which is preliminary data.</text>
</comment>
<dbReference type="Proteomes" id="UP000673975">
    <property type="component" value="Unassembled WGS sequence"/>
</dbReference>